<comment type="caution">
    <text evidence="2">The sequence shown here is derived from an EMBL/GenBank/DDBJ whole genome shotgun (WGS) entry which is preliminary data.</text>
</comment>
<dbReference type="InterPro" id="IPR007403">
    <property type="entry name" value="DUF456"/>
</dbReference>
<feature type="transmembrane region" description="Helical" evidence="1">
    <location>
        <begin position="57"/>
        <end position="74"/>
    </location>
</feature>
<dbReference type="EMBL" id="BOPF01000032">
    <property type="protein sequence ID" value="GIJ49939.1"/>
    <property type="molecule type" value="Genomic_DNA"/>
</dbReference>
<dbReference type="Pfam" id="PF04306">
    <property type="entry name" value="DUF456"/>
    <property type="match status" value="1"/>
</dbReference>
<proteinExistence type="predicted"/>
<evidence type="ECO:0000256" key="1">
    <source>
        <dbReference type="SAM" id="Phobius"/>
    </source>
</evidence>
<dbReference type="Proteomes" id="UP000619260">
    <property type="component" value="Unassembled WGS sequence"/>
</dbReference>
<keyword evidence="1" id="KW-0812">Transmembrane</keyword>
<name>A0A8J3YQG8_9ACTN</name>
<evidence type="ECO:0000313" key="3">
    <source>
        <dbReference type="Proteomes" id="UP000619260"/>
    </source>
</evidence>
<reference evidence="2" key="1">
    <citation type="submission" date="2021-01" db="EMBL/GenBank/DDBJ databases">
        <title>Whole genome shotgun sequence of Virgisporangium aliadipatigenens NBRC 105644.</title>
        <authorList>
            <person name="Komaki H."/>
            <person name="Tamura T."/>
        </authorList>
    </citation>
    <scope>NUCLEOTIDE SEQUENCE</scope>
    <source>
        <strain evidence="2">NBRC 105644</strain>
    </source>
</reference>
<gene>
    <name evidence="2" type="ORF">Val02_68250</name>
</gene>
<keyword evidence="3" id="KW-1185">Reference proteome</keyword>
<keyword evidence="1" id="KW-0472">Membrane</keyword>
<evidence type="ECO:0000313" key="2">
    <source>
        <dbReference type="EMBL" id="GIJ49939.1"/>
    </source>
</evidence>
<keyword evidence="1" id="KW-1133">Transmembrane helix</keyword>
<protein>
    <submittedName>
        <fullName evidence="2">Membrane protein</fullName>
    </submittedName>
</protein>
<feature type="transmembrane region" description="Helical" evidence="1">
    <location>
        <begin position="140"/>
        <end position="165"/>
    </location>
</feature>
<feature type="transmembrane region" description="Helical" evidence="1">
    <location>
        <begin position="12"/>
        <end position="45"/>
    </location>
</feature>
<dbReference type="RefSeq" id="WP_203903393.1">
    <property type="nucleotide sequence ID" value="NZ_BOPF01000032.1"/>
</dbReference>
<dbReference type="AlphaFoldDB" id="A0A8J3YQG8"/>
<organism evidence="2 3">
    <name type="scientific">Virgisporangium aliadipatigenens</name>
    <dbReference type="NCBI Taxonomy" id="741659"/>
    <lineage>
        <taxon>Bacteria</taxon>
        <taxon>Bacillati</taxon>
        <taxon>Actinomycetota</taxon>
        <taxon>Actinomycetes</taxon>
        <taxon>Micromonosporales</taxon>
        <taxon>Micromonosporaceae</taxon>
        <taxon>Virgisporangium</taxon>
    </lineage>
</organism>
<feature type="transmembrane region" description="Helical" evidence="1">
    <location>
        <begin position="94"/>
        <end position="119"/>
    </location>
</feature>
<accession>A0A8J3YQG8</accession>
<sequence length="166" mass="17287">MDLSDPSSSITLICAIAMVVGVFGVVVPMLPGLLLCWAAVLAWAVLAADGWGRWVELAAATLIAVAGITLKYLWPGRNLKRSEVPNRSLLLGGVLGVVGFFLIPVVGLPIGFVAGIFLAERMRLGTNEAAWPSTKHAVKAAGLAMLIELTAAGLIAASWVVTLVVT</sequence>